<evidence type="ECO:0000256" key="4">
    <source>
        <dbReference type="ARBA" id="ARBA00022840"/>
    </source>
</evidence>
<evidence type="ECO:0000256" key="2">
    <source>
        <dbReference type="ARBA" id="ARBA00022598"/>
    </source>
</evidence>
<dbReference type="InterPro" id="IPR042099">
    <property type="entry name" value="ANL_N_sf"/>
</dbReference>
<keyword evidence="3" id="KW-0547">Nucleotide-binding</keyword>
<feature type="domain" description="AMP-dependent synthetase/ligase" evidence="5">
    <location>
        <begin position="90"/>
        <end position="464"/>
    </location>
</feature>
<dbReference type="InterPro" id="IPR000873">
    <property type="entry name" value="AMP-dep_synth/lig_dom"/>
</dbReference>
<dbReference type="GO" id="GO:0006629">
    <property type="term" value="P:lipid metabolic process"/>
    <property type="evidence" value="ECO:0007669"/>
    <property type="project" value="InterPro"/>
</dbReference>
<reference evidence="6" key="1">
    <citation type="submission" date="2018-06" db="EMBL/GenBank/DDBJ databases">
        <authorList>
            <person name="Zhirakovskaya E."/>
        </authorList>
    </citation>
    <scope>NUCLEOTIDE SEQUENCE</scope>
</reference>
<gene>
    <name evidence="6" type="ORF">MNBD_GAMMA22-2479</name>
</gene>
<dbReference type="PANTHER" id="PTHR42921:SF1">
    <property type="entry name" value="ACETOACETYL-COA SYNTHETASE"/>
    <property type="match status" value="1"/>
</dbReference>
<name>A0A3B1AZY4_9ZZZZ</name>
<dbReference type="EMBL" id="UOFS01000037">
    <property type="protein sequence ID" value="VAW98386.1"/>
    <property type="molecule type" value="Genomic_DNA"/>
</dbReference>
<dbReference type="Gene3D" id="3.40.50.12780">
    <property type="entry name" value="N-terminal domain of ligase-like"/>
    <property type="match status" value="1"/>
</dbReference>
<evidence type="ECO:0000259" key="5">
    <source>
        <dbReference type="Pfam" id="PF00501"/>
    </source>
</evidence>
<dbReference type="NCBIfam" id="TIGR01217">
    <property type="entry name" value="ac_ac_CoA_syn"/>
    <property type="match status" value="1"/>
</dbReference>
<organism evidence="6">
    <name type="scientific">hydrothermal vent metagenome</name>
    <dbReference type="NCBI Taxonomy" id="652676"/>
    <lineage>
        <taxon>unclassified sequences</taxon>
        <taxon>metagenomes</taxon>
        <taxon>ecological metagenomes</taxon>
    </lineage>
</organism>
<accession>A0A3B1AZY4</accession>
<dbReference type="GO" id="GO:0030729">
    <property type="term" value="F:acetoacetate-CoA ligase activity"/>
    <property type="evidence" value="ECO:0007669"/>
    <property type="project" value="UniProtKB-EC"/>
</dbReference>
<dbReference type="InterPro" id="IPR045851">
    <property type="entry name" value="AMP-bd_C_sf"/>
</dbReference>
<dbReference type="SUPFAM" id="SSF56801">
    <property type="entry name" value="Acetyl-CoA synthetase-like"/>
    <property type="match status" value="1"/>
</dbReference>
<keyword evidence="2 6" id="KW-0436">Ligase</keyword>
<evidence type="ECO:0000313" key="6">
    <source>
        <dbReference type="EMBL" id="VAW98386.1"/>
    </source>
</evidence>
<dbReference type="GO" id="GO:0005524">
    <property type="term" value="F:ATP binding"/>
    <property type="evidence" value="ECO:0007669"/>
    <property type="project" value="UniProtKB-KW"/>
</dbReference>
<dbReference type="AlphaFoldDB" id="A0A3B1AZY4"/>
<protein>
    <submittedName>
        <fullName evidence="6">Acetoacetyl-CoA synthetase</fullName>
        <ecNumber evidence="6">6.2.1.16</ecNumber>
    </submittedName>
</protein>
<evidence type="ECO:0000256" key="1">
    <source>
        <dbReference type="ARBA" id="ARBA00006432"/>
    </source>
</evidence>
<keyword evidence="4" id="KW-0067">ATP-binding</keyword>
<dbReference type="PANTHER" id="PTHR42921">
    <property type="entry name" value="ACETOACETYL-COA SYNTHETASE"/>
    <property type="match status" value="1"/>
</dbReference>
<dbReference type="InterPro" id="IPR020845">
    <property type="entry name" value="AMP-binding_CS"/>
</dbReference>
<dbReference type="NCBIfam" id="NF002937">
    <property type="entry name" value="PRK03584.1"/>
    <property type="match status" value="1"/>
</dbReference>
<dbReference type="Pfam" id="PF00501">
    <property type="entry name" value="AMP-binding"/>
    <property type="match status" value="1"/>
</dbReference>
<dbReference type="Gene3D" id="3.30.300.30">
    <property type="match status" value="1"/>
</dbReference>
<dbReference type="InterPro" id="IPR005914">
    <property type="entry name" value="Acac_CoA_synth"/>
</dbReference>
<comment type="similarity">
    <text evidence="1">Belongs to the ATP-dependent AMP-binding enzyme family.</text>
</comment>
<proteinExistence type="inferred from homology"/>
<evidence type="ECO:0000256" key="3">
    <source>
        <dbReference type="ARBA" id="ARBA00022741"/>
    </source>
</evidence>
<dbReference type="EC" id="6.2.1.16" evidence="6"/>
<dbReference type="PROSITE" id="PS00455">
    <property type="entry name" value="AMP_BINDING"/>
    <property type="match status" value="1"/>
</dbReference>
<sequence length="649" mass="74474">MTNLIWQPQQHELDASWMMQFWRHSHQNAVLNNYSEIHQWSIEHREQFWEFLIDFFDIKYSKKWHTILQEPQGMFMAKWFDDCELNFAENLLRYRDDKIAINYVNELGASKSFRYQDLYQKIAILADALRRAGLTKGDRVAAILPNIPDTIVAMLACTSIGAIWSCCSPEFGASSIIERFEQIEPKVILYCDCYYFKGKKINISDKIYALKDKLNPEYLILIRYPTHSIVEYNKLGVTLESFTKNSSNVTTIKFEQLPFNHPIYILYSSGTTGIPKCIVHGAGGTLLQHYKELALHTNIKRDDKLFYYTTTGWMMWNWQLSALALGATVVLYDGSPFFPTMDNLLKVVANHQVTVFGCSAKYLDMLNNNNICSDRKFKDSALRSVLSTGSTLLPQNYDYIKNSIKSDVQICSISGGTDIVSCFALGNPISKVYRGELQGIGLAMDVKIFNAQAEAIRDKKGELVCCHSFPSMPVYFWNDPNNKKYHSAYFEQFKGVWAHGDYAKIKLHDNQQSLVIYGRSDATLNPGGVRIGTAEIYKQLDQFGFIEDGIVVAQTWQGDQRIILFVVLKNRFYLDDSMIATIKETIRFNTSPFHVPEKIIQIHDIPRTYNGKIAELAVRNVIHDLPVDNLSALVNPESLQEYKHIRQLQ</sequence>